<comment type="caution">
    <text evidence="8">The sequence shown here is derived from an EMBL/GenBank/DDBJ whole genome shotgun (WGS) entry which is preliminary data.</text>
</comment>
<evidence type="ECO:0000256" key="5">
    <source>
        <dbReference type="ARBA" id="ARBA00023329"/>
    </source>
</evidence>
<evidence type="ECO:0000256" key="7">
    <source>
        <dbReference type="SAM" id="MobiDB-lite"/>
    </source>
</evidence>
<comment type="subcellular location">
    <subcellularLocation>
        <location evidence="1 6">Cytoplasmic vesicle membrane</location>
        <topology evidence="1 6">Peripheral membrane protein</topology>
        <orientation evidence="1 6">Cytoplasmic side</orientation>
    </subcellularLocation>
    <subcellularLocation>
        <location evidence="6">Membrane</location>
        <location evidence="6">Coated pit</location>
        <topology evidence="6">Peripheral membrane protein</topology>
        <orientation evidence="6">Cytoplasmic side</orientation>
    </subcellularLocation>
    <text evidence="6">Cytoplasmic face of coated pits and vesicles.</text>
</comment>
<feature type="region of interest" description="Disordered" evidence="7">
    <location>
        <begin position="1"/>
        <end position="72"/>
    </location>
</feature>
<proteinExistence type="inferred from homology"/>
<keyword evidence="5 6" id="KW-0968">Cytoplasmic vesicle</keyword>
<reference evidence="8 9" key="1">
    <citation type="submission" date="2024-10" db="EMBL/GenBank/DDBJ databases">
        <title>Updated reference genomes for cyclostephanoid diatoms.</title>
        <authorList>
            <person name="Roberts W.R."/>
            <person name="Alverson A.J."/>
        </authorList>
    </citation>
    <scope>NUCLEOTIDE SEQUENCE [LARGE SCALE GENOMIC DNA]</scope>
    <source>
        <strain evidence="8 9">AJA232-27</strain>
    </source>
</reference>
<comment type="similarity">
    <text evidence="2 6">Belongs to the clathrin light chain family.</text>
</comment>
<dbReference type="GO" id="GO:0005905">
    <property type="term" value="C:clathrin-coated pit"/>
    <property type="evidence" value="ECO:0007669"/>
    <property type="project" value="UniProtKB-KW"/>
</dbReference>
<dbReference type="Proteomes" id="UP001530293">
    <property type="component" value="Unassembled WGS sequence"/>
</dbReference>
<evidence type="ECO:0000256" key="6">
    <source>
        <dbReference type="RuleBase" id="RU363137"/>
    </source>
</evidence>
<dbReference type="PANTHER" id="PTHR10639">
    <property type="entry name" value="CLATHRIN LIGHT CHAIN"/>
    <property type="match status" value="1"/>
</dbReference>
<dbReference type="PANTHER" id="PTHR10639:SF7">
    <property type="entry name" value="CLATHRIN LIGHT CHAIN"/>
    <property type="match status" value="1"/>
</dbReference>
<dbReference type="InterPro" id="IPR000996">
    <property type="entry name" value="Clathrin_L-chain"/>
</dbReference>
<sequence length="258" mass="27394">MADDDFFTSQQPAGDDSAGAFFMAPPSSGTGDDSHIGDTYYGTIPDEQTNDFFNPPAPVGSAEGDAFGGAGADDGVVVDAPLGYEAPADDGDDGMGFAAAVIVPPGVVEDVDDDEEEVPTGTTGTGGSIVPSEQLIVAESSTPMAKWNEEWLITLQSRKDEDATIKAEHIAKAESDIAAFQAEREKRREARMAKNRSDEQDKLEAIEADLENDNSWQKVVKMIELNQDSSEGAVDTSRMKDILVLLKNDPAMAEALTA</sequence>
<dbReference type="AlphaFoldDB" id="A0ABD3M3D0"/>
<keyword evidence="4 6" id="KW-0168">Coated pit</keyword>
<evidence type="ECO:0000256" key="2">
    <source>
        <dbReference type="ARBA" id="ARBA00005263"/>
    </source>
</evidence>
<keyword evidence="9" id="KW-1185">Reference proteome</keyword>
<accession>A0ABD3M3D0</accession>
<organism evidence="8 9">
    <name type="scientific">Discostella pseudostelligera</name>
    <dbReference type="NCBI Taxonomy" id="259834"/>
    <lineage>
        <taxon>Eukaryota</taxon>
        <taxon>Sar</taxon>
        <taxon>Stramenopiles</taxon>
        <taxon>Ochrophyta</taxon>
        <taxon>Bacillariophyta</taxon>
        <taxon>Coscinodiscophyceae</taxon>
        <taxon>Thalassiosirophycidae</taxon>
        <taxon>Stephanodiscales</taxon>
        <taxon>Stephanodiscaceae</taxon>
        <taxon>Discostella</taxon>
    </lineage>
</organism>
<evidence type="ECO:0000256" key="4">
    <source>
        <dbReference type="ARBA" id="ARBA00023176"/>
    </source>
</evidence>
<keyword evidence="3 6" id="KW-0472">Membrane</keyword>
<name>A0ABD3M3D0_9STRA</name>
<evidence type="ECO:0000256" key="3">
    <source>
        <dbReference type="ARBA" id="ARBA00023136"/>
    </source>
</evidence>
<evidence type="ECO:0000313" key="8">
    <source>
        <dbReference type="EMBL" id="KAL3758233.1"/>
    </source>
</evidence>
<evidence type="ECO:0000313" key="9">
    <source>
        <dbReference type="Proteomes" id="UP001530293"/>
    </source>
</evidence>
<gene>
    <name evidence="8" type="ORF">ACHAWU_004871</name>
</gene>
<protein>
    <recommendedName>
        <fullName evidence="6">Clathrin light chain</fullName>
    </recommendedName>
</protein>
<evidence type="ECO:0000256" key="1">
    <source>
        <dbReference type="ARBA" id="ARBA00004180"/>
    </source>
</evidence>
<dbReference type="GO" id="GO:0030659">
    <property type="term" value="C:cytoplasmic vesicle membrane"/>
    <property type="evidence" value="ECO:0007669"/>
    <property type="project" value="UniProtKB-SubCell"/>
</dbReference>
<dbReference type="EMBL" id="JALLBG020000237">
    <property type="protein sequence ID" value="KAL3758233.1"/>
    <property type="molecule type" value="Genomic_DNA"/>
</dbReference>
<comment type="function">
    <text evidence="6">Clathrin is the major protein of the polyhedral coat of coated pits and vesicles.</text>
</comment>
<dbReference type="Pfam" id="PF01086">
    <property type="entry name" value="Clathrin_lg_ch"/>
    <property type="match status" value="1"/>
</dbReference>